<dbReference type="AlphaFoldDB" id="A0A9W4CZ80"/>
<evidence type="ECO:0000256" key="2">
    <source>
        <dbReference type="ARBA" id="ARBA00010059"/>
    </source>
</evidence>
<dbReference type="PANTHER" id="PTHR12694">
    <property type="entry name" value="TRANSCRIPTION INITIATION FACTOR IIA SUBUNIT 1"/>
    <property type="match status" value="1"/>
</dbReference>
<feature type="region of interest" description="Disordered" evidence="6">
    <location>
        <begin position="257"/>
        <end position="295"/>
    </location>
</feature>
<dbReference type="FunFam" id="2.30.18.10:FF:000006">
    <property type="entry name" value="Transcription factor TFIIA complex subunit Toa1"/>
    <property type="match status" value="1"/>
</dbReference>
<feature type="compositionally biased region" description="Acidic residues" evidence="6">
    <location>
        <begin position="355"/>
        <end position="392"/>
    </location>
</feature>
<dbReference type="EMBL" id="CAJHIT010000005">
    <property type="protein sequence ID" value="CAD6501423.1"/>
    <property type="molecule type" value="Genomic_DNA"/>
</dbReference>
<dbReference type="Proteomes" id="UP000683417">
    <property type="component" value="Unassembled WGS sequence"/>
</dbReference>
<proteinExistence type="inferred from homology"/>
<evidence type="ECO:0000256" key="4">
    <source>
        <dbReference type="ARBA" id="ARBA00023242"/>
    </source>
</evidence>
<dbReference type="Pfam" id="PF03153">
    <property type="entry name" value="TFIIA"/>
    <property type="match status" value="1"/>
</dbReference>
<gene>
    <name evidence="7" type="ORF">BGTH12_LOCUS2781</name>
</gene>
<reference evidence="7" key="1">
    <citation type="submission" date="2020-10" db="EMBL/GenBank/DDBJ databases">
        <authorList>
            <person name="Muller C M."/>
        </authorList>
    </citation>
    <scope>NUCLEOTIDE SEQUENCE</scope>
    <source>
        <strain evidence="7">THUN-12</strain>
    </source>
</reference>
<evidence type="ECO:0000256" key="3">
    <source>
        <dbReference type="ARBA" id="ARBA00023163"/>
    </source>
</evidence>
<comment type="similarity">
    <text evidence="2">Belongs to the TFIIA subunit 1 family.</text>
</comment>
<keyword evidence="3" id="KW-0804">Transcription</keyword>
<dbReference type="FunFam" id="1.10.287.100:FF:000001">
    <property type="entry name" value="Transcription initiation factor IIA subunit"/>
    <property type="match status" value="1"/>
</dbReference>
<evidence type="ECO:0000313" key="8">
    <source>
        <dbReference type="Proteomes" id="UP000683417"/>
    </source>
</evidence>
<feature type="compositionally biased region" description="Polar residues" evidence="6">
    <location>
        <begin position="257"/>
        <end position="278"/>
    </location>
</feature>
<comment type="caution">
    <text evidence="7">The sequence shown here is derived from an EMBL/GenBank/DDBJ whole genome shotgun (WGS) entry which is preliminary data.</text>
</comment>
<feature type="region of interest" description="Disordered" evidence="6">
    <location>
        <begin position="205"/>
        <end position="245"/>
    </location>
</feature>
<dbReference type="InterPro" id="IPR004855">
    <property type="entry name" value="TFIIA_asu/bsu"/>
</dbReference>
<evidence type="ECO:0000256" key="6">
    <source>
        <dbReference type="SAM" id="MobiDB-lite"/>
    </source>
</evidence>
<comment type="subcellular location">
    <subcellularLocation>
        <location evidence="1">Nucleus</location>
    </subcellularLocation>
</comment>
<keyword evidence="4" id="KW-0539">Nucleus</keyword>
<feature type="region of interest" description="Disordered" evidence="6">
    <location>
        <begin position="348"/>
        <end position="392"/>
    </location>
</feature>
<accession>A0A9W4CZ80</accession>
<evidence type="ECO:0000256" key="5">
    <source>
        <dbReference type="ARBA" id="ARBA00074154"/>
    </source>
</evidence>
<dbReference type="GO" id="GO:0005672">
    <property type="term" value="C:transcription factor TFIIA complex"/>
    <property type="evidence" value="ECO:0007669"/>
    <property type="project" value="InterPro"/>
</dbReference>
<feature type="compositionally biased region" description="Low complexity" evidence="6">
    <location>
        <begin position="205"/>
        <end position="221"/>
    </location>
</feature>
<name>A0A9W4CZ80_BLUGR</name>
<sequence length="439" mass="49318">MSNTQVGSIYQQIIADVIESSRVDFEEMGVDENVLEMLRQGWQKKLSQLEVANFPWDPKPEPILPMNNPSNIPSNLNNYQHVGNQGISHQPVQQLNMMNKNGSIIKSEQGPDNQSISQFGNQIPNLPATTTTAQQRAAAHLHNNYGPRAAASINAIHQGATHGQVSSSIQQVQMLQMMQQKQQQNLHHQQQHQLQQQQHQKLQQQQQQQQQHQQQQQQKQLETSQKGIDSVQNSSSQQQSTKQEYPMEQIIATSSISPQAALQKSTTSDISNAQTDGTSENRESLDQETMSGNDCNQSTIRRQEIDCLIRQKIEAMGSTMEGGGIMLPLNQVTATPFKIGRAKISTNETRAQVDGGDDDADDAKDEELDEDAINSDLDDPDEGLNEEDEEEDGMGHIMLCMYDKVQRVKNKWKCVMKDGVLTVNNKEYVFHKASGEYEW</sequence>
<organism evidence="7 8">
    <name type="scientific">Blumeria graminis f. sp. triticale</name>
    <dbReference type="NCBI Taxonomy" id="1689686"/>
    <lineage>
        <taxon>Eukaryota</taxon>
        <taxon>Fungi</taxon>
        <taxon>Dikarya</taxon>
        <taxon>Ascomycota</taxon>
        <taxon>Pezizomycotina</taxon>
        <taxon>Leotiomycetes</taxon>
        <taxon>Erysiphales</taxon>
        <taxon>Erysiphaceae</taxon>
        <taxon>Blumeria</taxon>
    </lineage>
</organism>
<evidence type="ECO:0000313" key="7">
    <source>
        <dbReference type="EMBL" id="CAD6501423.1"/>
    </source>
</evidence>
<evidence type="ECO:0000256" key="1">
    <source>
        <dbReference type="ARBA" id="ARBA00004123"/>
    </source>
</evidence>
<dbReference type="PANTHER" id="PTHR12694:SF8">
    <property type="entry name" value="TRANSCRIPTION INITIATION FACTOR IIA SUBUNIT 1"/>
    <property type="match status" value="1"/>
</dbReference>
<feature type="compositionally biased region" description="Low complexity" evidence="6">
    <location>
        <begin position="230"/>
        <end position="243"/>
    </location>
</feature>
<protein>
    <recommendedName>
        <fullName evidence="5">Transcription initiation factor IIA large subunit</fullName>
    </recommendedName>
</protein>
<dbReference type="CDD" id="cd07976">
    <property type="entry name" value="TFIIA_alpha_beta_like"/>
    <property type="match status" value="2"/>
</dbReference>
<dbReference type="GO" id="GO:0006367">
    <property type="term" value="P:transcription initiation at RNA polymerase II promoter"/>
    <property type="evidence" value="ECO:0007669"/>
    <property type="project" value="InterPro"/>
</dbReference>
<dbReference type="SMART" id="SM01371">
    <property type="entry name" value="TFIIA"/>
    <property type="match status" value="1"/>
</dbReference>